<dbReference type="Pfam" id="PF03767">
    <property type="entry name" value="Acid_phosphat_B"/>
    <property type="match status" value="1"/>
</dbReference>
<evidence type="ECO:0000313" key="2">
    <source>
        <dbReference type="EMBL" id="KAG0473482.1"/>
    </source>
</evidence>
<comment type="caution">
    <text evidence="2">The sequence shown here is derived from an EMBL/GenBank/DDBJ whole genome shotgun (WGS) entry which is preliminary data.</text>
</comment>
<proteinExistence type="predicted"/>
<name>A0A835UTK4_VANPL</name>
<keyword evidence="1" id="KW-0812">Transmembrane</keyword>
<feature type="transmembrane region" description="Helical" evidence="1">
    <location>
        <begin position="35"/>
        <end position="64"/>
    </location>
</feature>
<gene>
    <name evidence="2" type="ORF">HPP92_015339</name>
</gene>
<evidence type="ECO:0000313" key="3">
    <source>
        <dbReference type="Proteomes" id="UP000636800"/>
    </source>
</evidence>
<dbReference type="EMBL" id="JADCNL010000007">
    <property type="protein sequence ID" value="KAG0473482.1"/>
    <property type="molecule type" value="Genomic_DNA"/>
</dbReference>
<dbReference type="InterPro" id="IPR005519">
    <property type="entry name" value="Acid_phosphat_B-like"/>
</dbReference>
<organism evidence="2 3">
    <name type="scientific">Vanilla planifolia</name>
    <name type="common">Vanilla</name>
    <dbReference type="NCBI Taxonomy" id="51239"/>
    <lineage>
        <taxon>Eukaryota</taxon>
        <taxon>Viridiplantae</taxon>
        <taxon>Streptophyta</taxon>
        <taxon>Embryophyta</taxon>
        <taxon>Tracheophyta</taxon>
        <taxon>Spermatophyta</taxon>
        <taxon>Magnoliopsida</taxon>
        <taxon>Liliopsida</taxon>
        <taxon>Asparagales</taxon>
        <taxon>Orchidaceae</taxon>
        <taxon>Vanilloideae</taxon>
        <taxon>Vanilleae</taxon>
        <taxon>Vanilla</taxon>
    </lineage>
</organism>
<dbReference type="Gene3D" id="3.40.50.1000">
    <property type="entry name" value="HAD superfamily/HAD-like"/>
    <property type="match status" value="1"/>
</dbReference>
<keyword evidence="1" id="KW-1133">Transmembrane helix</keyword>
<protein>
    <submittedName>
        <fullName evidence="2">Uncharacterized protein</fullName>
    </submittedName>
</protein>
<dbReference type="PANTHER" id="PTHR31284">
    <property type="entry name" value="ACID PHOSPHATASE-LIKE PROTEIN"/>
    <property type="match status" value="1"/>
</dbReference>
<dbReference type="InterPro" id="IPR023214">
    <property type="entry name" value="HAD_sf"/>
</dbReference>
<keyword evidence="1" id="KW-0472">Membrane</keyword>
<evidence type="ECO:0000256" key="1">
    <source>
        <dbReference type="SAM" id="Phobius"/>
    </source>
</evidence>
<dbReference type="OrthoDB" id="1295045at2759"/>
<sequence>MSSLSHPVESSDSSQSLASRRQSEMGSQYMVESGFYMSSFTATIFIAALVSVGLTLLTLLVALVMMLKSCQSTGSGVLEHGKESYLLDYCNLFVFHAELNNMKAGEIPVICKFHDLHYFKRRYLQDFNTSLRFVEEHFSRLMPDDDGLDVILLDADDVLSLIGNFSRISSLYGNKQFEDMKHQAHMLLVRLHTRLQATSWSLVLFSRKLTKNWNSTASNLISCGYSGWSSLILRSDGEMQMENWEYLSSRRLQMQRQGFRIAGLISSQMDTFRGPCLGRRNFKLTNLLYNEVGIIPNMPA</sequence>
<dbReference type="AlphaFoldDB" id="A0A835UTK4"/>
<keyword evidence="3" id="KW-1185">Reference proteome</keyword>
<accession>A0A835UTK4</accession>
<dbReference type="Proteomes" id="UP000636800">
    <property type="component" value="Chromosome 7"/>
</dbReference>
<dbReference type="PANTHER" id="PTHR31284:SF22">
    <property type="entry name" value="ACID PHOSPHATASE"/>
    <property type="match status" value="1"/>
</dbReference>
<reference evidence="2 3" key="1">
    <citation type="journal article" date="2020" name="Nat. Food">
        <title>A phased Vanilla planifolia genome enables genetic improvement of flavour and production.</title>
        <authorList>
            <person name="Hasing T."/>
            <person name="Tang H."/>
            <person name="Brym M."/>
            <person name="Khazi F."/>
            <person name="Huang T."/>
            <person name="Chambers A.H."/>
        </authorList>
    </citation>
    <scope>NUCLEOTIDE SEQUENCE [LARGE SCALE GENOMIC DNA]</scope>
    <source>
        <tissue evidence="2">Leaf</tissue>
    </source>
</reference>